<dbReference type="GO" id="GO:0016740">
    <property type="term" value="F:transferase activity"/>
    <property type="evidence" value="ECO:0007669"/>
    <property type="project" value="UniProtKB-KW"/>
</dbReference>
<evidence type="ECO:0000256" key="3">
    <source>
        <dbReference type="ARBA" id="ARBA00022960"/>
    </source>
</evidence>
<dbReference type="GO" id="GO:0071972">
    <property type="term" value="F:peptidoglycan L,D-transpeptidase activity"/>
    <property type="evidence" value="ECO:0007669"/>
    <property type="project" value="TreeGrafter"/>
</dbReference>
<keyword evidence="10" id="KW-1185">Reference proteome</keyword>
<dbReference type="EMBL" id="JAGSNF010000023">
    <property type="protein sequence ID" value="MBR7744787.1"/>
    <property type="molecule type" value="Genomic_DNA"/>
</dbReference>
<keyword evidence="5 6" id="KW-0961">Cell wall biogenesis/degradation</keyword>
<gene>
    <name evidence="9" type="ORF">KC207_15935</name>
</gene>
<protein>
    <submittedName>
        <fullName evidence="9">L,D-transpeptidase</fullName>
    </submittedName>
</protein>
<dbReference type="PROSITE" id="PS51318">
    <property type="entry name" value="TAT"/>
    <property type="match status" value="1"/>
</dbReference>
<dbReference type="Pfam" id="PF03734">
    <property type="entry name" value="YkuD"/>
    <property type="match status" value="1"/>
</dbReference>
<dbReference type="SUPFAM" id="SSF141523">
    <property type="entry name" value="L,D-transpeptidase catalytic domain-like"/>
    <property type="match status" value="1"/>
</dbReference>
<dbReference type="PROSITE" id="PS52029">
    <property type="entry name" value="LD_TPASE"/>
    <property type="match status" value="1"/>
</dbReference>
<organism evidence="9 10">
    <name type="scientific">Phycicoccus avicenniae</name>
    <dbReference type="NCBI Taxonomy" id="2828860"/>
    <lineage>
        <taxon>Bacteria</taxon>
        <taxon>Bacillati</taxon>
        <taxon>Actinomycetota</taxon>
        <taxon>Actinomycetes</taxon>
        <taxon>Micrococcales</taxon>
        <taxon>Intrasporangiaceae</taxon>
        <taxon>Phycicoccus</taxon>
    </lineage>
</organism>
<proteinExistence type="predicted"/>
<accession>A0A941I144</accession>
<dbReference type="InterPro" id="IPR006311">
    <property type="entry name" value="TAT_signal"/>
</dbReference>
<dbReference type="GO" id="GO:0018104">
    <property type="term" value="P:peptidoglycan-protein cross-linking"/>
    <property type="evidence" value="ECO:0007669"/>
    <property type="project" value="TreeGrafter"/>
</dbReference>
<feature type="compositionally biased region" description="Low complexity" evidence="7">
    <location>
        <begin position="38"/>
        <end position="52"/>
    </location>
</feature>
<dbReference type="AlphaFoldDB" id="A0A941I144"/>
<sequence>MNASRTLGEPSRRSALGGLGGLALLGLAGCSDDRAAQPDPTESSAAEPSASPSEEETPDPTVTTVATARVGSLTVFESADEDAAEQLVLERDDEISGEVVLLVLADEGDRLQVQLPVRPNGTTGWVDAGDVRLTTHRFALEVAIADHELVVTEGGREVLRTPVGVGRSDRPTPGGDYYVKELLSPPDPDGVYGPYAYGLSGFSTVLTEFRDGEGVIGIHGTNEPDLVGTDVSSGCIRMPNETITRLVEEVGLPLGTPVTIRA</sequence>
<dbReference type="Gene3D" id="2.40.440.10">
    <property type="entry name" value="L,D-transpeptidase catalytic domain-like"/>
    <property type="match status" value="1"/>
</dbReference>
<feature type="domain" description="L,D-TPase catalytic" evidence="8">
    <location>
        <begin position="138"/>
        <end position="261"/>
    </location>
</feature>
<dbReference type="PROSITE" id="PS51257">
    <property type="entry name" value="PROKAR_LIPOPROTEIN"/>
    <property type="match status" value="1"/>
</dbReference>
<dbReference type="GO" id="GO:0008360">
    <property type="term" value="P:regulation of cell shape"/>
    <property type="evidence" value="ECO:0007669"/>
    <property type="project" value="UniProtKB-UniRule"/>
</dbReference>
<keyword evidence="4 6" id="KW-0573">Peptidoglycan synthesis</keyword>
<dbReference type="RefSeq" id="WP_211604305.1">
    <property type="nucleotide sequence ID" value="NZ_JAGSNF010000023.1"/>
</dbReference>
<evidence type="ECO:0000259" key="8">
    <source>
        <dbReference type="PROSITE" id="PS52029"/>
    </source>
</evidence>
<keyword evidence="2" id="KW-0808">Transferase</keyword>
<comment type="caution">
    <text evidence="9">The sequence shown here is derived from an EMBL/GenBank/DDBJ whole genome shotgun (WGS) entry which is preliminary data.</text>
</comment>
<comment type="pathway">
    <text evidence="1 6">Cell wall biogenesis; peptidoglycan biosynthesis.</text>
</comment>
<dbReference type="InterPro" id="IPR038063">
    <property type="entry name" value="Transpep_catalytic_dom"/>
</dbReference>
<name>A0A941I144_9MICO</name>
<feature type="active site" description="Nucleophile" evidence="6">
    <location>
        <position position="235"/>
    </location>
</feature>
<feature type="region of interest" description="Disordered" evidence="7">
    <location>
        <begin position="30"/>
        <end position="62"/>
    </location>
</feature>
<dbReference type="GO" id="GO:0071555">
    <property type="term" value="P:cell wall organization"/>
    <property type="evidence" value="ECO:0007669"/>
    <property type="project" value="UniProtKB-UniRule"/>
</dbReference>
<dbReference type="InterPro" id="IPR005490">
    <property type="entry name" value="LD_TPept_cat_dom"/>
</dbReference>
<evidence type="ECO:0000256" key="5">
    <source>
        <dbReference type="ARBA" id="ARBA00023316"/>
    </source>
</evidence>
<evidence type="ECO:0000313" key="9">
    <source>
        <dbReference type="EMBL" id="MBR7744787.1"/>
    </source>
</evidence>
<evidence type="ECO:0000256" key="1">
    <source>
        <dbReference type="ARBA" id="ARBA00004752"/>
    </source>
</evidence>
<dbReference type="InterPro" id="IPR050979">
    <property type="entry name" value="LD-transpeptidase"/>
</dbReference>
<dbReference type="CDD" id="cd16913">
    <property type="entry name" value="YkuD_like"/>
    <property type="match status" value="1"/>
</dbReference>
<dbReference type="PANTHER" id="PTHR30582">
    <property type="entry name" value="L,D-TRANSPEPTIDASE"/>
    <property type="match status" value="1"/>
</dbReference>
<dbReference type="Proteomes" id="UP000677016">
    <property type="component" value="Unassembled WGS sequence"/>
</dbReference>
<evidence type="ECO:0000256" key="6">
    <source>
        <dbReference type="PROSITE-ProRule" id="PRU01373"/>
    </source>
</evidence>
<keyword evidence="3 6" id="KW-0133">Cell shape</keyword>
<dbReference type="GO" id="GO:0005576">
    <property type="term" value="C:extracellular region"/>
    <property type="evidence" value="ECO:0007669"/>
    <property type="project" value="TreeGrafter"/>
</dbReference>
<feature type="active site" description="Proton donor/acceptor" evidence="6">
    <location>
        <position position="219"/>
    </location>
</feature>
<reference evidence="9" key="1">
    <citation type="submission" date="2021-04" db="EMBL/GenBank/DDBJ databases">
        <title>Phycicoccus avicenniae sp. nov., a novel endophytic actinomycetes isolated from branch of Avicennia mariana.</title>
        <authorList>
            <person name="Tuo L."/>
        </authorList>
    </citation>
    <scope>NUCLEOTIDE SEQUENCE</scope>
    <source>
        <strain evidence="9">BSK3Z-2</strain>
    </source>
</reference>
<evidence type="ECO:0000256" key="7">
    <source>
        <dbReference type="SAM" id="MobiDB-lite"/>
    </source>
</evidence>
<evidence type="ECO:0000313" key="10">
    <source>
        <dbReference type="Proteomes" id="UP000677016"/>
    </source>
</evidence>
<evidence type="ECO:0000256" key="4">
    <source>
        <dbReference type="ARBA" id="ARBA00022984"/>
    </source>
</evidence>
<evidence type="ECO:0000256" key="2">
    <source>
        <dbReference type="ARBA" id="ARBA00022679"/>
    </source>
</evidence>